<dbReference type="Proteomes" id="UP001501072">
    <property type="component" value="Unassembled WGS sequence"/>
</dbReference>
<keyword evidence="1" id="KW-0679">Respiratory chain</keyword>
<feature type="transmembrane region" description="Helical" evidence="5">
    <location>
        <begin position="21"/>
        <end position="39"/>
    </location>
</feature>
<dbReference type="InterPro" id="IPR036927">
    <property type="entry name" value="Cyt_c_oxase-like_su1_sf"/>
</dbReference>
<dbReference type="InterPro" id="IPR000883">
    <property type="entry name" value="Cyt_C_Oxase_1"/>
</dbReference>
<reference evidence="8" key="1">
    <citation type="journal article" date="2019" name="Int. J. Syst. Evol. Microbiol.">
        <title>The Global Catalogue of Microorganisms (GCM) 10K type strain sequencing project: providing services to taxonomists for standard genome sequencing and annotation.</title>
        <authorList>
            <consortium name="The Broad Institute Genomics Platform"/>
            <consortium name="The Broad Institute Genome Sequencing Center for Infectious Disease"/>
            <person name="Wu L."/>
            <person name="Ma J."/>
        </authorList>
    </citation>
    <scope>NUCLEOTIDE SEQUENCE [LARGE SCALE GENOMIC DNA]</scope>
    <source>
        <strain evidence="8">JCM 11269</strain>
    </source>
</reference>
<keyword evidence="5" id="KW-0812">Transmembrane</keyword>
<accession>A0ABP4DG58</accession>
<dbReference type="PROSITE" id="PS50855">
    <property type="entry name" value="COX1"/>
    <property type="match status" value="1"/>
</dbReference>
<dbReference type="SUPFAM" id="SSF81442">
    <property type="entry name" value="Cytochrome c oxidase subunit I-like"/>
    <property type="match status" value="1"/>
</dbReference>
<comment type="function">
    <text evidence="3">Cytochrome c oxidase is the component of the respiratory chain that catalyzes the reduction of oxygen to water. Subunits 1-3 form the functional core of the enzyme complex. CO I is the catalytic subunit of the enzyme. Electrons originating in cytochrome c are transferred via the copper A center of subunit 2 and heme A of subunit 1 to the bimetallic center formed by heme A3 and copper B.</text>
</comment>
<keyword evidence="2" id="KW-0249">Electron transport</keyword>
<protein>
    <recommendedName>
        <fullName evidence="6">Cytochrome oxidase subunit I profile domain-containing protein</fullName>
    </recommendedName>
</protein>
<evidence type="ECO:0000256" key="2">
    <source>
        <dbReference type="ARBA" id="ARBA00022982"/>
    </source>
</evidence>
<keyword evidence="5" id="KW-0472">Membrane</keyword>
<dbReference type="PANTHER" id="PTHR10422">
    <property type="entry name" value="CYTOCHROME C OXIDASE SUBUNIT 1"/>
    <property type="match status" value="1"/>
</dbReference>
<feature type="domain" description="Cytochrome oxidase subunit I profile" evidence="6">
    <location>
        <begin position="1"/>
        <end position="203"/>
    </location>
</feature>
<evidence type="ECO:0000259" key="6">
    <source>
        <dbReference type="PROSITE" id="PS50855"/>
    </source>
</evidence>
<dbReference type="Gene3D" id="1.20.210.10">
    <property type="entry name" value="Cytochrome c oxidase-like, subunit I domain"/>
    <property type="match status" value="1"/>
</dbReference>
<feature type="region of interest" description="Disordered" evidence="4">
    <location>
        <begin position="211"/>
        <end position="235"/>
    </location>
</feature>
<evidence type="ECO:0000313" key="7">
    <source>
        <dbReference type="EMBL" id="GAA1009393.1"/>
    </source>
</evidence>
<sequence length="235" mass="25957">MPTGVKSFDRTGTMIKGSPSFATPMLRATGFLVSFLFGGPTRVVLAPPPLDFHVTDSCFVVAHFHYVVFGTVVLAMSAGFHFRWPKRTGRMLDERPGKIHFWTLSAGFRLTFLVHHWPGTEGMPRRYADCPAPDGLTALNTLSTIGSFLLGLSTPPFLRNVWRAARCGRRAGVDDPWGCGRSLEWATSCPPPRHNFVTLPRIRSESPAFDLHHPECAGRAPQPGPKRHQAGREPS</sequence>
<keyword evidence="8" id="KW-1185">Reference proteome</keyword>
<evidence type="ECO:0000256" key="1">
    <source>
        <dbReference type="ARBA" id="ARBA00022660"/>
    </source>
</evidence>
<comment type="caution">
    <text evidence="7">The sequence shown here is derived from an EMBL/GenBank/DDBJ whole genome shotgun (WGS) entry which is preliminary data.</text>
</comment>
<dbReference type="InterPro" id="IPR023616">
    <property type="entry name" value="Cyt_c_oxase-like_su1_dom"/>
</dbReference>
<proteinExistence type="predicted"/>
<organism evidence="7 8">
    <name type="scientific">Streptomyces thermogriseus</name>
    <dbReference type="NCBI Taxonomy" id="75292"/>
    <lineage>
        <taxon>Bacteria</taxon>
        <taxon>Bacillati</taxon>
        <taxon>Actinomycetota</taxon>
        <taxon>Actinomycetes</taxon>
        <taxon>Kitasatosporales</taxon>
        <taxon>Streptomycetaceae</taxon>
        <taxon>Streptomyces</taxon>
    </lineage>
</organism>
<dbReference type="PANTHER" id="PTHR10422:SF18">
    <property type="entry name" value="CYTOCHROME C OXIDASE SUBUNIT 1"/>
    <property type="match status" value="1"/>
</dbReference>
<dbReference type="EMBL" id="BAAAHU010000020">
    <property type="protein sequence ID" value="GAA1009393.1"/>
    <property type="molecule type" value="Genomic_DNA"/>
</dbReference>
<dbReference type="PRINTS" id="PR01165">
    <property type="entry name" value="CYCOXIDASEI"/>
</dbReference>
<feature type="transmembrane region" description="Helical" evidence="5">
    <location>
        <begin position="59"/>
        <end position="80"/>
    </location>
</feature>
<dbReference type="Pfam" id="PF00115">
    <property type="entry name" value="COX1"/>
    <property type="match status" value="1"/>
</dbReference>
<evidence type="ECO:0000256" key="4">
    <source>
        <dbReference type="SAM" id="MobiDB-lite"/>
    </source>
</evidence>
<gene>
    <name evidence="7" type="ORF">GCM10009564_24600</name>
</gene>
<evidence type="ECO:0000313" key="8">
    <source>
        <dbReference type="Proteomes" id="UP001501072"/>
    </source>
</evidence>
<name>A0ABP4DG58_9ACTN</name>
<keyword evidence="5" id="KW-1133">Transmembrane helix</keyword>
<evidence type="ECO:0000256" key="3">
    <source>
        <dbReference type="ARBA" id="ARBA00025218"/>
    </source>
</evidence>
<evidence type="ECO:0000256" key="5">
    <source>
        <dbReference type="SAM" id="Phobius"/>
    </source>
</evidence>
<keyword evidence="1" id="KW-0813">Transport</keyword>